<evidence type="ECO:0000313" key="2">
    <source>
        <dbReference type="EMBL" id="CDM28626.1"/>
    </source>
</evidence>
<dbReference type="AlphaFoldDB" id="W6PXX8"/>
<feature type="transmembrane region" description="Helical" evidence="1">
    <location>
        <begin position="12"/>
        <end position="33"/>
    </location>
</feature>
<keyword evidence="1" id="KW-0812">Transmembrane</keyword>
<sequence length="39" mass="4220">MVVCWRVVAKRSSFVPVLVGLWGTVYPALVVGFTPARTG</sequence>
<protein>
    <submittedName>
        <fullName evidence="2">Genomic scaffold, ProqFM164S01</fullName>
    </submittedName>
</protein>
<keyword evidence="1" id="KW-1133">Transmembrane helix</keyword>
<keyword evidence="3" id="KW-1185">Reference proteome</keyword>
<organism evidence="2 3">
    <name type="scientific">Penicillium roqueforti (strain FM164)</name>
    <dbReference type="NCBI Taxonomy" id="1365484"/>
    <lineage>
        <taxon>Eukaryota</taxon>
        <taxon>Fungi</taxon>
        <taxon>Dikarya</taxon>
        <taxon>Ascomycota</taxon>
        <taxon>Pezizomycotina</taxon>
        <taxon>Eurotiomycetes</taxon>
        <taxon>Eurotiomycetidae</taxon>
        <taxon>Eurotiales</taxon>
        <taxon>Aspergillaceae</taxon>
        <taxon>Penicillium</taxon>
    </lineage>
</organism>
<proteinExistence type="predicted"/>
<evidence type="ECO:0000313" key="3">
    <source>
        <dbReference type="Proteomes" id="UP000030686"/>
    </source>
</evidence>
<gene>
    <name evidence="2" type="ORF">PROQFM164_S01g002437</name>
</gene>
<reference evidence="2" key="1">
    <citation type="journal article" date="2014" name="Nat. Commun.">
        <title>Multiple recent horizontal transfers of a large genomic region in cheese making fungi.</title>
        <authorList>
            <person name="Cheeseman K."/>
            <person name="Ropars J."/>
            <person name="Renault P."/>
            <person name="Dupont J."/>
            <person name="Gouzy J."/>
            <person name="Branca A."/>
            <person name="Abraham A.L."/>
            <person name="Ceppi M."/>
            <person name="Conseiller E."/>
            <person name="Debuchy R."/>
            <person name="Malagnac F."/>
            <person name="Goarin A."/>
            <person name="Silar P."/>
            <person name="Lacoste S."/>
            <person name="Sallet E."/>
            <person name="Bensimon A."/>
            <person name="Giraud T."/>
            <person name="Brygoo Y."/>
        </authorList>
    </citation>
    <scope>NUCLEOTIDE SEQUENCE [LARGE SCALE GENOMIC DNA]</scope>
    <source>
        <strain evidence="2">FM164</strain>
    </source>
</reference>
<dbReference type="Proteomes" id="UP000030686">
    <property type="component" value="Unassembled WGS sequence"/>
</dbReference>
<dbReference type="EMBL" id="HG792015">
    <property type="protein sequence ID" value="CDM28626.1"/>
    <property type="molecule type" value="Genomic_DNA"/>
</dbReference>
<keyword evidence="1" id="KW-0472">Membrane</keyword>
<name>W6PXX8_PENRF</name>
<evidence type="ECO:0000256" key="1">
    <source>
        <dbReference type="SAM" id="Phobius"/>
    </source>
</evidence>
<accession>W6PXX8</accession>